<dbReference type="Pfam" id="PF13344">
    <property type="entry name" value="Hydrolase_6"/>
    <property type="match status" value="1"/>
</dbReference>
<dbReference type="EMBL" id="CM000651">
    <property type="protein sequence ID" value="EED88159.1"/>
    <property type="molecule type" value="Genomic_DNA"/>
</dbReference>
<dbReference type="PANTHER" id="PTHR19288">
    <property type="entry name" value="4-NITROPHENYLPHOSPHATASE-RELATED"/>
    <property type="match status" value="1"/>
</dbReference>
<protein>
    <submittedName>
        <fullName evidence="2">Uncharacterized protein</fullName>
    </submittedName>
</protein>
<dbReference type="Pfam" id="PF13242">
    <property type="entry name" value="Hydrolase_like"/>
    <property type="match status" value="1"/>
</dbReference>
<feature type="compositionally biased region" description="Polar residues" evidence="1">
    <location>
        <begin position="1"/>
        <end position="17"/>
    </location>
</feature>
<dbReference type="Proteomes" id="UP000001449">
    <property type="component" value="Chromosome 17"/>
</dbReference>
<organism evidence="2 3">
    <name type="scientific">Thalassiosira pseudonana</name>
    <name type="common">Marine diatom</name>
    <name type="synonym">Cyclotella nana</name>
    <dbReference type="NCBI Taxonomy" id="35128"/>
    <lineage>
        <taxon>Eukaryota</taxon>
        <taxon>Sar</taxon>
        <taxon>Stramenopiles</taxon>
        <taxon>Ochrophyta</taxon>
        <taxon>Bacillariophyta</taxon>
        <taxon>Coscinodiscophyceae</taxon>
        <taxon>Thalassiosirophycidae</taxon>
        <taxon>Thalassiosirales</taxon>
        <taxon>Thalassiosiraceae</taxon>
        <taxon>Thalassiosira</taxon>
    </lineage>
</organism>
<dbReference type="RefSeq" id="XP_002294325.1">
    <property type="nucleotide sequence ID" value="XM_002294289.1"/>
</dbReference>
<dbReference type="SUPFAM" id="SSF56784">
    <property type="entry name" value="HAD-like"/>
    <property type="match status" value="1"/>
</dbReference>
<feature type="compositionally biased region" description="Low complexity" evidence="1">
    <location>
        <begin position="19"/>
        <end position="28"/>
    </location>
</feature>
<feature type="region of interest" description="Disordered" evidence="1">
    <location>
        <begin position="1"/>
        <end position="28"/>
    </location>
</feature>
<dbReference type="eggNOG" id="ENOG502QU6A">
    <property type="taxonomic scope" value="Eukaryota"/>
</dbReference>
<reference evidence="2 3" key="1">
    <citation type="journal article" date="2004" name="Science">
        <title>The genome of the diatom Thalassiosira pseudonana: ecology, evolution, and metabolism.</title>
        <authorList>
            <person name="Armbrust E.V."/>
            <person name="Berges J.A."/>
            <person name="Bowler C."/>
            <person name="Green B.R."/>
            <person name="Martinez D."/>
            <person name="Putnam N.H."/>
            <person name="Zhou S."/>
            <person name="Allen A.E."/>
            <person name="Apt K.E."/>
            <person name="Bechner M."/>
            <person name="Brzezinski M.A."/>
            <person name="Chaal B.K."/>
            <person name="Chiovitti A."/>
            <person name="Davis A.K."/>
            <person name="Demarest M.S."/>
            <person name="Detter J.C."/>
            <person name="Glavina T."/>
            <person name="Goodstein D."/>
            <person name="Hadi M.Z."/>
            <person name="Hellsten U."/>
            <person name="Hildebrand M."/>
            <person name="Jenkins B.D."/>
            <person name="Jurka J."/>
            <person name="Kapitonov V.V."/>
            <person name="Kroger N."/>
            <person name="Lau W.W."/>
            <person name="Lane T.W."/>
            <person name="Larimer F.W."/>
            <person name="Lippmeier J.C."/>
            <person name="Lucas S."/>
            <person name="Medina M."/>
            <person name="Montsant A."/>
            <person name="Obornik M."/>
            <person name="Parker M.S."/>
            <person name="Palenik B."/>
            <person name="Pazour G.J."/>
            <person name="Richardson P.M."/>
            <person name="Rynearson T.A."/>
            <person name="Saito M.A."/>
            <person name="Schwartz D.C."/>
            <person name="Thamatrakoln K."/>
            <person name="Valentin K."/>
            <person name="Vardi A."/>
            <person name="Wilkerson F.P."/>
            <person name="Rokhsar D.S."/>
        </authorList>
    </citation>
    <scope>NUCLEOTIDE SEQUENCE [LARGE SCALE GENOMIC DNA]</scope>
    <source>
        <strain evidence="2 3">CCMP1335</strain>
    </source>
</reference>
<reference evidence="2 3" key="2">
    <citation type="journal article" date="2008" name="Nature">
        <title>The Phaeodactylum genome reveals the evolutionary history of diatom genomes.</title>
        <authorList>
            <person name="Bowler C."/>
            <person name="Allen A.E."/>
            <person name="Badger J.H."/>
            <person name="Grimwood J."/>
            <person name="Jabbari K."/>
            <person name="Kuo A."/>
            <person name="Maheswari U."/>
            <person name="Martens C."/>
            <person name="Maumus F."/>
            <person name="Otillar R.P."/>
            <person name="Rayko E."/>
            <person name="Salamov A."/>
            <person name="Vandepoele K."/>
            <person name="Beszteri B."/>
            <person name="Gruber A."/>
            <person name="Heijde M."/>
            <person name="Katinka M."/>
            <person name="Mock T."/>
            <person name="Valentin K."/>
            <person name="Verret F."/>
            <person name="Berges J.A."/>
            <person name="Brownlee C."/>
            <person name="Cadoret J.P."/>
            <person name="Chiovitti A."/>
            <person name="Choi C.J."/>
            <person name="Coesel S."/>
            <person name="De Martino A."/>
            <person name="Detter J.C."/>
            <person name="Durkin C."/>
            <person name="Falciatore A."/>
            <person name="Fournet J."/>
            <person name="Haruta M."/>
            <person name="Huysman M.J."/>
            <person name="Jenkins B.D."/>
            <person name="Jiroutova K."/>
            <person name="Jorgensen R.E."/>
            <person name="Joubert Y."/>
            <person name="Kaplan A."/>
            <person name="Kroger N."/>
            <person name="Kroth P.G."/>
            <person name="La Roche J."/>
            <person name="Lindquist E."/>
            <person name="Lommer M."/>
            <person name="Martin-Jezequel V."/>
            <person name="Lopez P.J."/>
            <person name="Lucas S."/>
            <person name="Mangogna M."/>
            <person name="McGinnis K."/>
            <person name="Medlin L.K."/>
            <person name="Montsant A."/>
            <person name="Oudot-Le Secq M.P."/>
            <person name="Napoli C."/>
            <person name="Obornik M."/>
            <person name="Parker M.S."/>
            <person name="Petit J.L."/>
            <person name="Porcel B.M."/>
            <person name="Poulsen N."/>
            <person name="Robison M."/>
            <person name="Rychlewski L."/>
            <person name="Rynearson T.A."/>
            <person name="Schmutz J."/>
            <person name="Shapiro H."/>
            <person name="Siaut M."/>
            <person name="Stanley M."/>
            <person name="Sussman M.R."/>
            <person name="Taylor A.R."/>
            <person name="Vardi A."/>
            <person name="von Dassow P."/>
            <person name="Vyverman W."/>
            <person name="Willis A."/>
            <person name="Wyrwicz L.S."/>
            <person name="Rokhsar D.S."/>
            <person name="Weissenbach J."/>
            <person name="Armbrust E.V."/>
            <person name="Green B.R."/>
            <person name="Van de Peer Y."/>
            <person name="Grigoriev I.V."/>
        </authorList>
    </citation>
    <scope>NUCLEOTIDE SEQUENCE [LARGE SCALE GENOMIC DNA]</scope>
    <source>
        <strain evidence="2 3">CCMP1335</strain>
    </source>
</reference>
<evidence type="ECO:0000313" key="2">
    <source>
        <dbReference type="EMBL" id="EED88159.1"/>
    </source>
</evidence>
<sequence>MSSSSRTNDETSTSSTAKPILQPLPSLSSPQIQSHSTFLLDMWGVLHDGSQPYEGVLDAIEMLKKEGKTLVILSNSIGFNPTDFDNIITSGDVSHSLLQNQATSLGCSNWDMLSNIIKNNKDQRKVFVFGSGDNDKSYCNSAGWELSPIEEADLIVARGTFTINDGSTVISKKEEEEKYWKVMESALIKAAERKVPMLVCNPDKVRPDAGLPPMPGAIGDTYERFLWTTHCAPLGDMDELGARTYVKRVGKPFQEVYDIALQSCKGDVSSAIMIGDALETDVTGGNRVGCTTLWVIRDGIHGKDVEEKGAEGVVNGFNANSDFTYAYGEKVFPEYVVDSFRW</sequence>
<name>B8CDV1_THAPS</name>
<dbReference type="InterPro" id="IPR006357">
    <property type="entry name" value="HAD-SF_hydro_IIA"/>
</dbReference>
<dbReference type="PaxDb" id="35128-Thaps10551"/>
<dbReference type="InterPro" id="IPR023214">
    <property type="entry name" value="HAD_sf"/>
</dbReference>
<dbReference type="AlphaFoldDB" id="B8CDV1"/>
<dbReference type="GO" id="GO:0005737">
    <property type="term" value="C:cytoplasm"/>
    <property type="evidence" value="ECO:0000318"/>
    <property type="project" value="GO_Central"/>
</dbReference>
<accession>B8CDV1</accession>
<evidence type="ECO:0000313" key="3">
    <source>
        <dbReference type="Proteomes" id="UP000001449"/>
    </source>
</evidence>
<keyword evidence="3" id="KW-1185">Reference proteome</keyword>
<dbReference type="GeneID" id="7450331"/>
<dbReference type="KEGG" id="tps:THAPSDRAFT_10551"/>
<gene>
    <name evidence="2" type="ORF">THAPSDRAFT_10551</name>
</gene>
<dbReference type="InterPro" id="IPR036412">
    <property type="entry name" value="HAD-like_sf"/>
</dbReference>
<dbReference type="GO" id="GO:0016791">
    <property type="term" value="F:phosphatase activity"/>
    <property type="evidence" value="ECO:0000318"/>
    <property type="project" value="GO_Central"/>
</dbReference>
<dbReference type="Gene3D" id="3.40.50.1000">
    <property type="entry name" value="HAD superfamily/HAD-like"/>
    <property type="match status" value="2"/>
</dbReference>
<dbReference type="InParanoid" id="B8CDV1"/>
<evidence type="ECO:0000256" key="1">
    <source>
        <dbReference type="SAM" id="MobiDB-lite"/>
    </source>
</evidence>
<dbReference type="PANTHER" id="PTHR19288:SF90">
    <property type="entry name" value="OS08G0542600 PROTEIN"/>
    <property type="match status" value="1"/>
</dbReference>
<dbReference type="HOGENOM" id="CLU_043473_2_1_1"/>
<dbReference type="OMA" id="MLVSNPD"/>
<proteinExistence type="predicted"/>